<sequence length="308" mass="34280">MRVNFSELKLWLTNIATLVTTQGVNDDRTHGHERIWFYYSYNLAWQLYGKEQSKILPILKLKNQINNTNKANVGSLADGQLSFQEFMDRIAHKQPGTCKVQLNTEDLDGTALAISKAGFGGKVKVGIATNTARDKIKTSYRQMLESLVGVVTDTHKKFPGDSVVSDTMSQMGKLADKIAHERSVDFSQAKWLGLEIATGFGLPKNSFKKPTTITYKNVPNQNEGPDSEKTITVVDLVATYNDIRNKALIKKGFEGGKGTLLNFEDWVDNYGNKVKKGSGGPDYQESSISHRTTLTLWTSAKNQINRPV</sequence>
<evidence type="ECO:0000256" key="1">
    <source>
        <dbReference type="SAM" id="SignalP"/>
    </source>
</evidence>
<protein>
    <submittedName>
        <fullName evidence="2">Uncharacterized protein</fullName>
    </submittedName>
</protein>
<gene>
    <name evidence="2" type="ORF">BGAL_0300g00160</name>
</gene>
<feature type="signal peptide" evidence="1">
    <location>
        <begin position="1"/>
        <end position="21"/>
    </location>
</feature>
<accession>A0A4S8QS33</accession>
<feature type="chain" id="PRO_5020488550" evidence="1">
    <location>
        <begin position="22"/>
        <end position="308"/>
    </location>
</feature>
<keyword evidence="1" id="KW-0732">Signal</keyword>
<dbReference type="Proteomes" id="UP000308671">
    <property type="component" value="Unassembled WGS sequence"/>
</dbReference>
<name>A0A4S8QS33_9HELO</name>
<proteinExistence type="predicted"/>
<comment type="caution">
    <text evidence="2">The sequence shown here is derived from an EMBL/GenBank/DDBJ whole genome shotgun (WGS) entry which is preliminary data.</text>
</comment>
<dbReference type="AlphaFoldDB" id="A0A4S8QS33"/>
<dbReference type="OrthoDB" id="5236103at2759"/>
<evidence type="ECO:0000313" key="3">
    <source>
        <dbReference type="Proteomes" id="UP000308671"/>
    </source>
</evidence>
<keyword evidence="3" id="KW-1185">Reference proteome</keyword>
<dbReference type="EMBL" id="PQXL01000300">
    <property type="protein sequence ID" value="THV47610.1"/>
    <property type="molecule type" value="Genomic_DNA"/>
</dbReference>
<reference evidence="2 3" key="1">
    <citation type="submission" date="2017-12" db="EMBL/GenBank/DDBJ databases">
        <title>Comparative genomics of Botrytis spp.</title>
        <authorList>
            <person name="Valero-Jimenez C.A."/>
            <person name="Tapia P."/>
            <person name="Veloso J."/>
            <person name="Silva-Moreno E."/>
            <person name="Staats M."/>
            <person name="Valdes J.H."/>
            <person name="Van Kan J.A.L."/>
        </authorList>
    </citation>
    <scope>NUCLEOTIDE SEQUENCE [LARGE SCALE GENOMIC DNA]</scope>
    <source>
        <strain evidence="2 3">MUCL435</strain>
    </source>
</reference>
<organism evidence="2 3">
    <name type="scientific">Botrytis galanthina</name>
    <dbReference type="NCBI Taxonomy" id="278940"/>
    <lineage>
        <taxon>Eukaryota</taxon>
        <taxon>Fungi</taxon>
        <taxon>Dikarya</taxon>
        <taxon>Ascomycota</taxon>
        <taxon>Pezizomycotina</taxon>
        <taxon>Leotiomycetes</taxon>
        <taxon>Helotiales</taxon>
        <taxon>Sclerotiniaceae</taxon>
        <taxon>Botrytis</taxon>
    </lineage>
</organism>
<evidence type="ECO:0000313" key="2">
    <source>
        <dbReference type="EMBL" id="THV47610.1"/>
    </source>
</evidence>